<evidence type="ECO:0000259" key="1">
    <source>
        <dbReference type="Pfam" id="PF12728"/>
    </source>
</evidence>
<keyword evidence="3" id="KW-1185">Reference proteome</keyword>
<comment type="caution">
    <text evidence="2">The sequence shown here is derived from an EMBL/GenBank/DDBJ whole genome shotgun (WGS) entry which is preliminary data.</text>
</comment>
<feature type="domain" description="Helix-turn-helix" evidence="1">
    <location>
        <begin position="15"/>
        <end position="64"/>
    </location>
</feature>
<dbReference type="Pfam" id="PF12728">
    <property type="entry name" value="HTH_17"/>
    <property type="match status" value="1"/>
</dbReference>
<organism evidence="2 3">
    <name type="scientific">Listeria floridensis FSL S10-1187</name>
    <dbReference type="NCBI Taxonomy" id="1265817"/>
    <lineage>
        <taxon>Bacteria</taxon>
        <taxon>Bacillati</taxon>
        <taxon>Bacillota</taxon>
        <taxon>Bacilli</taxon>
        <taxon>Bacillales</taxon>
        <taxon>Listeriaceae</taxon>
        <taxon>Listeria</taxon>
    </lineage>
</organism>
<dbReference type="EMBL" id="AODF01000004">
    <property type="protein sequence ID" value="EUJ33497.1"/>
    <property type="molecule type" value="Genomic_DNA"/>
</dbReference>
<dbReference type="GO" id="GO:0003677">
    <property type="term" value="F:DNA binding"/>
    <property type="evidence" value="ECO:0007669"/>
    <property type="project" value="UniProtKB-KW"/>
</dbReference>
<name>A0ABP3B2G6_9LIST</name>
<dbReference type="NCBIfam" id="TIGR01764">
    <property type="entry name" value="excise"/>
    <property type="match status" value="1"/>
</dbReference>
<dbReference type="InterPro" id="IPR041657">
    <property type="entry name" value="HTH_17"/>
</dbReference>
<evidence type="ECO:0000313" key="3">
    <source>
        <dbReference type="Proteomes" id="UP000019249"/>
    </source>
</evidence>
<proteinExistence type="predicted"/>
<accession>A0ABP3B2G6</accession>
<sequence>MNSQDKDRNWLEATFLTTEEAARFLGVSRQALLSLVKREKIPCAKKGKTLLFHKLDLKQRQEEQMNLRDKFRPYDR</sequence>
<evidence type="ECO:0000313" key="2">
    <source>
        <dbReference type="EMBL" id="EUJ33497.1"/>
    </source>
</evidence>
<gene>
    <name evidence="2" type="ORF">MFLO_03103</name>
</gene>
<dbReference type="Proteomes" id="UP000019249">
    <property type="component" value="Unassembled WGS sequence"/>
</dbReference>
<dbReference type="InterPro" id="IPR010093">
    <property type="entry name" value="SinI_DNA-bd"/>
</dbReference>
<dbReference type="RefSeq" id="WP_036096234.1">
    <property type="nucleotide sequence ID" value="NZ_AODF01000004.1"/>
</dbReference>
<reference evidence="2 3" key="1">
    <citation type="journal article" date="2014" name="Int. J. Syst. Evol. Microbiol.">
        <title>Listeria floridensis sp. nov., Listeria aquatica sp. nov., Listeria cornellensis sp. nov., Listeria riparia sp. nov. and Listeria grandensis sp. nov., from agricultural and natural environments.</title>
        <authorList>
            <person name="den Bakker H.C."/>
            <person name="Warchocki S."/>
            <person name="Wright E.M."/>
            <person name="Allred A.F."/>
            <person name="Ahlstrom C."/>
            <person name="Manuel C.S."/>
            <person name="Stasiewicz M.J."/>
            <person name="Burrell A."/>
            <person name="Roof S."/>
            <person name="Strawn L."/>
            <person name="Fortes E.D."/>
            <person name="Nightingale K.K."/>
            <person name="Kephart D."/>
            <person name="Wiedmann M."/>
        </authorList>
    </citation>
    <scope>NUCLEOTIDE SEQUENCE [LARGE SCALE GENOMIC DNA]</scope>
    <source>
        <strain evidence="2 3">FSL S10-1187</strain>
    </source>
</reference>
<protein>
    <submittedName>
        <fullName evidence="2">DNA-binding protein</fullName>
    </submittedName>
</protein>
<keyword evidence="2" id="KW-0238">DNA-binding</keyword>